<keyword evidence="2" id="KW-1185">Reference proteome</keyword>
<dbReference type="AlphaFoldDB" id="A0A0C2WJN7"/>
<evidence type="ECO:0000313" key="1">
    <source>
        <dbReference type="EMBL" id="KIL56368.1"/>
    </source>
</evidence>
<dbReference type="Proteomes" id="UP000054549">
    <property type="component" value="Unassembled WGS sequence"/>
</dbReference>
<reference evidence="1 2" key="1">
    <citation type="submission" date="2014-04" db="EMBL/GenBank/DDBJ databases">
        <title>Evolutionary Origins and Diversification of the Mycorrhizal Mutualists.</title>
        <authorList>
            <consortium name="DOE Joint Genome Institute"/>
            <consortium name="Mycorrhizal Genomics Consortium"/>
            <person name="Kohler A."/>
            <person name="Kuo A."/>
            <person name="Nagy L.G."/>
            <person name="Floudas D."/>
            <person name="Copeland A."/>
            <person name="Barry K.W."/>
            <person name="Cichocki N."/>
            <person name="Veneault-Fourrey C."/>
            <person name="LaButti K."/>
            <person name="Lindquist E.A."/>
            <person name="Lipzen A."/>
            <person name="Lundell T."/>
            <person name="Morin E."/>
            <person name="Murat C."/>
            <person name="Riley R."/>
            <person name="Ohm R."/>
            <person name="Sun H."/>
            <person name="Tunlid A."/>
            <person name="Henrissat B."/>
            <person name="Grigoriev I.V."/>
            <person name="Hibbett D.S."/>
            <person name="Martin F."/>
        </authorList>
    </citation>
    <scope>NUCLEOTIDE SEQUENCE [LARGE SCALE GENOMIC DNA]</scope>
    <source>
        <strain evidence="1 2">Koide BX008</strain>
    </source>
</reference>
<name>A0A0C2WJN7_AMAMK</name>
<dbReference type="EMBL" id="KN818426">
    <property type="protein sequence ID" value="KIL56368.1"/>
    <property type="molecule type" value="Genomic_DNA"/>
</dbReference>
<gene>
    <name evidence="1" type="ORF">M378DRAFT_17136</name>
</gene>
<organism evidence="1 2">
    <name type="scientific">Amanita muscaria (strain Koide BX008)</name>
    <dbReference type="NCBI Taxonomy" id="946122"/>
    <lineage>
        <taxon>Eukaryota</taxon>
        <taxon>Fungi</taxon>
        <taxon>Dikarya</taxon>
        <taxon>Basidiomycota</taxon>
        <taxon>Agaricomycotina</taxon>
        <taxon>Agaricomycetes</taxon>
        <taxon>Agaricomycetidae</taxon>
        <taxon>Agaricales</taxon>
        <taxon>Pluteineae</taxon>
        <taxon>Amanitaceae</taxon>
        <taxon>Amanita</taxon>
    </lineage>
</organism>
<accession>A0A0C2WJN7</accession>
<dbReference type="InParanoid" id="A0A0C2WJN7"/>
<proteinExistence type="predicted"/>
<protein>
    <submittedName>
        <fullName evidence="1">Uncharacterized protein</fullName>
    </submittedName>
</protein>
<dbReference type="HOGENOM" id="CLU_567364_0_0_1"/>
<evidence type="ECO:0000313" key="2">
    <source>
        <dbReference type="Proteomes" id="UP000054549"/>
    </source>
</evidence>
<sequence>MPQKLVERASSATYGRFSGLIVDPMEDATVPSSPVSSRVPTTATVSLNPETPFSYAFLCLRDVFTKKASDEHRAQALYQVFIEIASELETTSQFENVMTRITENLGQMSCKAKPCTLHCDKSHNEPCTLSHVDPCTLAHADPCTLPHFFVTPEPCTLEHAATCTLPHNEPCTLQHAEPCTFLHIDPCTLSHADPCTLNHFPIEPIAVPIPCPLAHNDLCTKEHVPTPRPFLALPLPKESSSLPLPLAPPPPNMSSIDKVNKQKRFKNKNKKRKLSDRDIHTSIAQEHEDDVNTMIARYGSEPEMDSDGFYANPNYGLRDALNECMKDDDEISVNTATSDRQMRNIDLELMQYDDPASFAPHLEDMVNKRNAARIAQGACISCGYTRCKCSASIAPSHVASPVASPAPPPLASLPSLPLPRVALPRARTEPLQSKPDQTSVPLRAQTAPPQFSRNTLTACRCTNQNTSPSSFVKFMDVPVTMSREYIHDCLKNNRKWSTVDISNLEIFAIKNKDSTIVNVLKIKFKDDAQSTTAKRVLTTSISFGDSISRRCRPWYLTTRSN</sequence>